<feature type="compositionally biased region" description="Polar residues" evidence="1">
    <location>
        <begin position="71"/>
        <end position="80"/>
    </location>
</feature>
<accession>A0A7J0CED8</accession>
<dbReference type="Proteomes" id="UP000498980">
    <property type="component" value="Unassembled WGS sequence"/>
</dbReference>
<gene>
    <name evidence="3" type="ORF">HEB29_005347</name>
    <name evidence="2" type="ORF">Sfulv_56700</name>
</gene>
<dbReference type="Proteomes" id="UP000530403">
    <property type="component" value="Unassembled WGS sequence"/>
</dbReference>
<feature type="region of interest" description="Disordered" evidence="1">
    <location>
        <begin position="68"/>
        <end position="130"/>
    </location>
</feature>
<sequence length="237" mass="24102">MSDFDGSSRGNEESATVARTARDKVGEGAGLVGEKATETAGTAREQAAGVAGEAAAKAQDLAGELRDRLQDQASSQTQRVAESIRRLSDELRDMSDNAKEDSSAASAVRQIADRGQRVAAHLESRGPEGLMGDLQEFARRRPGAFLAGAALAGFAVARIGKGIKSADSGGGSGTPSPGGTDRAQAPGPPYAYEAGGPGDRHAPPPSTPSYGGSVTTPGPVPVAGPYPDPIDPDQRQP</sequence>
<reference evidence="3 5" key="2">
    <citation type="submission" date="2020-07" db="EMBL/GenBank/DDBJ databases">
        <title>Sequencing the genomes of 1000 actinobacteria strains.</title>
        <authorList>
            <person name="Klenk H.-P."/>
        </authorList>
    </citation>
    <scope>NUCLEOTIDE SEQUENCE [LARGE SCALE GENOMIC DNA]</scope>
    <source>
        <strain evidence="3 5">DSM 41455</strain>
    </source>
</reference>
<dbReference type="RefSeq" id="WP_173317049.1">
    <property type="nucleotide sequence ID" value="NZ_BAAAUE010000022.1"/>
</dbReference>
<dbReference type="EMBL" id="BLWC01000001">
    <property type="protein sequence ID" value="GFN00860.1"/>
    <property type="molecule type" value="Genomic_DNA"/>
</dbReference>
<feature type="compositionally biased region" description="Low complexity" evidence="1">
    <location>
        <begin position="174"/>
        <end position="194"/>
    </location>
</feature>
<feature type="compositionally biased region" description="Basic and acidic residues" evidence="1">
    <location>
        <begin position="111"/>
        <end position="126"/>
    </location>
</feature>
<keyword evidence="4" id="KW-1185">Reference proteome</keyword>
<reference evidence="2 4" key="1">
    <citation type="submission" date="2020-05" db="EMBL/GenBank/DDBJ databases">
        <title>Whole genome shotgun sequence of Streptomyces fulvorobeus NBRC 15897.</title>
        <authorList>
            <person name="Komaki H."/>
            <person name="Tamura T."/>
        </authorList>
    </citation>
    <scope>NUCLEOTIDE SEQUENCE [LARGE SCALE GENOMIC DNA]</scope>
    <source>
        <strain evidence="2 4">NBRC 15897</strain>
    </source>
</reference>
<evidence type="ECO:0000313" key="5">
    <source>
        <dbReference type="Proteomes" id="UP000530403"/>
    </source>
</evidence>
<dbReference type="AlphaFoldDB" id="A0A7J0CED8"/>
<evidence type="ECO:0000313" key="3">
    <source>
        <dbReference type="EMBL" id="NYE44336.1"/>
    </source>
</evidence>
<feature type="compositionally biased region" description="Basic and acidic residues" evidence="1">
    <location>
        <begin position="82"/>
        <end position="102"/>
    </location>
</feature>
<organism evidence="2 4">
    <name type="scientific">Streptomyces fulvorobeus</name>
    <dbReference type="NCBI Taxonomy" id="284028"/>
    <lineage>
        <taxon>Bacteria</taxon>
        <taxon>Bacillati</taxon>
        <taxon>Actinomycetota</taxon>
        <taxon>Actinomycetes</taxon>
        <taxon>Kitasatosporales</taxon>
        <taxon>Streptomycetaceae</taxon>
        <taxon>Streptomyces</taxon>
    </lineage>
</organism>
<evidence type="ECO:0000313" key="2">
    <source>
        <dbReference type="EMBL" id="GFN00860.1"/>
    </source>
</evidence>
<name>A0A7J0CED8_9ACTN</name>
<feature type="region of interest" description="Disordered" evidence="1">
    <location>
        <begin position="163"/>
        <end position="237"/>
    </location>
</feature>
<feature type="compositionally biased region" description="Pro residues" evidence="1">
    <location>
        <begin position="218"/>
        <end position="229"/>
    </location>
</feature>
<feature type="compositionally biased region" description="Low complexity" evidence="1">
    <location>
        <begin position="43"/>
        <end position="54"/>
    </location>
</feature>
<proteinExistence type="predicted"/>
<comment type="caution">
    <text evidence="2">The sequence shown here is derived from an EMBL/GenBank/DDBJ whole genome shotgun (WGS) entry which is preliminary data.</text>
</comment>
<feature type="region of interest" description="Disordered" evidence="1">
    <location>
        <begin position="1"/>
        <end position="54"/>
    </location>
</feature>
<protein>
    <submittedName>
        <fullName evidence="3">Uncharacterized protein YjbJ (UPF0337 family)</fullName>
    </submittedName>
</protein>
<dbReference type="EMBL" id="JACCCF010000001">
    <property type="protein sequence ID" value="NYE44336.1"/>
    <property type="molecule type" value="Genomic_DNA"/>
</dbReference>
<evidence type="ECO:0000313" key="4">
    <source>
        <dbReference type="Proteomes" id="UP000498980"/>
    </source>
</evidence>
<evidence type="ECO:0000256" key="1">
    <source>
        <dbReference type="SAM" id="MobiDB-lite"/>
    </source>
</evidence>